<feature type="compositionally biased region" description="Polar residues" evidence="7">
    <location>
        <begin position="206"/>
        <end position="221"/>
    </location>
</feature>
<dbReference type="AlphaFoldDB" id="A0A7E4W0Z8"/>
<feature type="region of interest" description="Disordered" evidence="7">
    <location>
        <begin position="527"/>
        <end position="546"/>
    </location>
</feature>
<evidence type="ECO:0000313" key="10">
    <source>
        <dbReference type="WBParaSite" id="Pan_g5616.t1"/>
    </source>
</evidence>
<dbReference type="GO" id="GO:0000981">
    <property type="term" value="F:DNA-binding transcription factor activity, RNA polymerase II-specific"/>
    <property type="evidence" value="ECO:0007669"/>
    <property type="project" value="TreeGrafter"/>
</dbReference>
<feature type="region of interest" description="Disordered" evidence="7">
    <location>
        <begin position="174"/>
        <end position="221"/>
    </location>
</feature>
<evidence type="ECO:0000256" key="5">
    <source>
        <dbReference type="ARBA" id="ARBA00023242"/>
    </source>
</evidence>
<feature type="region of interest" description="Disordered" evidence="7">
    <location>
        <begin position="121"/>
        <end position="162"/>
    </location>
</feature>
<evidence type="ECO:0000256" key="6">
    <source>
        <dbReference type="RuleBase" id="RU004019"/>
    </source>
</evidence>
<dbReference type="InterPro" id="IPR046328">
    <property type="entry name" value="ETS_fam"/>
</dbReference>
<comment type="similarity">
    <text evidence="2 6">Belongs to the ETS family.</text>
</comment>
<dbReference type="FunFam" id="1.10.10.10:FF:000411">
    <property type="entry name" value="Ecdysone-induced protein 74EF isoform A"/>
    <property type="match status" value="1"/>
</dbReference>
<feature type="compositionally biased region" description="Low complexity" evidence="7">
    <location>
        <begin position="357"/>
        <end position="366"/>
    </location>
</feature>
<feature type="compositionally biased region" description="Basic and acidic residues" evidence="7">
    <location>
        <begin position="368"/>
        <end position="377"/>
    </location>
</feature>
<dbReference type="SUPFAM" id="SSF46785">
    <property type="entry name" value="Winged helix' DNA-binding domain"/>
    <property type="match status" value="1"/>
</dbReference>
<dbReference type="GO" id="GO:0040034">
    <property type="term" value="P:regulation of development, heterochronic"/>
    <property type="evidence" value="ECO:0007669"/>
    <property type="project" value="UniProtKB-ARBA"/>
</dbReference>
<dbReference type="InterPro" id="IPR000418">
    <property type="entry name" value="Ets_dom"/>
</dbReference>
<protein>
    <submittedName>
        <fullName evidence="10">ETS domain-containing protein</fullName>
    </submittedName>
</protein>
<organism evidence="9 10">
    <name type="scientific">Panagrellus redivivus</name>
    <name type="common">Microworm</name>
    <dbReference type="NCBI Taxonomy" id="6233"/>
    <lineage>
        <taxon>Eukaryota</taxon>
        <taxon>Metazoa</taxon>
        <taxon>Ecdysozoa</taxon>
        <taxon>Nematoda</taxon>
        <taxon>Chromadorea</taxon>
        <taxon>Rhabditida</taxon>
        <taxon>Tylenchina</taxon>
        <taxon>Panagrolaimomorpha</taxon>
        <taxon>Panagrolaimoidea</taxon>
        <taxon>Panagrolaimidae</taxon>
        <taxon>Panagrellus</taxon>
    </lineage>
</organism>
<feature type="compositionally biased region" description="Polar residues" evidence="7">
    <location>
        <begin position="180"/>
        <end position="198"/>
    </location>
</feature>
<evidence type="ECO:0000256" key="1">
    <source>
        <dbReference type="ARBA" id="ARBA00004123"/>
    </source>
</evidence>
<keyword evidence="9" id="KW-1185">Reference proteome</keyword>
<dbReference type="InterPro" id="IPR036388">
    <property type="entry name" value="WH-like_DNA-bd_sf"/>
</dbReference>
<reference evidence="10" key="2">
    <citation type="submission" date="2020-10" db="UniProtKB">
        <authorList>
            <consortium name="WormBaseParasite"/>
        </authorList>
    </citation>
    <scope>IDENTIFICATION</scope>
</reference>
<dbReference type="PROSITE" id="PS00345">
    <property type="entry name" value="ETS_DOMAIN_1"/>
    <property type="match status" value="1"/>
</dbReference>
<dbReference type="InterPro" id="IPR036390">
    <property type="entry name" value="WH_DNA-bd_sf"/>
</dbReference>
<feature type="domain" description="ETS" evidence="8">
    <location>
        <begin position="642"/>
        <end position="724"/>
    </location>
</feature>
<evidence type="ECO:0000256" key="4">
    <source>
        <dbReference type="ARBA" id="ARBA00023125"/>
    </source>
</evidence>
<reference evidence="9" key="1">
    <citation type="journal article" date="2013" name="Genetics">
        <title>The draft genome and transcriptome of Panagrellus redivivus are shaped by the harsh demands of a free-living lifestyle.</title>
        <authorList>
            <person name="Srinivasan J."/>
            <person name="Dillman A.R."/>
            <person name="Macchietto M.G."/>
            <person name="Heikkinen L."/>
            <person name="Lakso M."/>
            <person name="Fracchia K.M."/>
            <person name="Antoshechkin I."/>
            <person name="Mortazavi A."/>
            <person name="Wong G."/>
            <person name="Sternberg P.W."/>
        </authorList>
    </citation>
    <scope>NUCLEOTIDE SEQUENCE [LARGE SCALE GENOMIC DNA]</scope>
    <source>
        <strain evidence="9">MT8872</strain>
    </source>
</reference>
<proteinExistence type="inferred from homology"/>
<evidence type="ECO:0000256" key="2">
    <source>
        <dbReference type="ARBA" id="ARBA00005562"/>
    </source>
</evidence>
<dbReference type="GO" id="GO:0005634">
    <property type="term" value="C:nucleus"/>
    <property type="evidence" value="ECO:0007669"/>
    <property type="project" value="UniProtKB-SubCell"/>
</dbReference>
<dbReference type="WBParaSite" id="Pan_g5616.t1">
    <property type="protein sequence ID" value="Pan_g5616.t1"/>
    <property type="gene ID" value="Pan_g5616"/>
</dbReference>
<dbReference type="PROSITE" id="PS50061">
    <property type="entry name" value="ETS_DOMAIN_3"/>
    <property type="match status" value="1"/>
</dbReference>
<dbReference type="PANTHER" id="PTHR11849">
    <property type="entry name" value="ETS"/>
    <property type="match status" value="1"/>
</dbReference>
<name>A0A7E4W0Z8_PANRE</name>
<dbReference type="PRINTS" id="PR00454">
    <property type="entry name" value="ETSDOMAIN"/>
</dbReference>
<feature type="region of interest" description="Disordered" evidence="7">
    <location>
        <begin position="348"/>
        <end position="399"/>
    </location>
</feature>
<keyword evidence="5 6" id="KW-0539">Nucleus</keyword>
<dbReference type="Pfam" id="PF00178">
    <property type="entry name" value="Ets"/>
    <property type="match status" value="1"/>
</dbReference>
<keyword evidence="3" id="KW-0217">Developmental protein</keyword>
<evidence type="ECO:0000256" key="7">
    <source>
        <dbReference type="SAM" id="MobiDB-lite"/>
    </source>
</evidence>
<feature type="compositionally biased region" description="Polar residues" evidence="7">
    <location>
        <begin position="143"/>
        <end position="154"/>
    </location>
</feature>
<dbReference type="PANTHER" id="PTHR11849:SF191">
    <property type="entry name" value="ECDYSONE-INDUCED PROTEIN 74EF ISOFORM B"/>
    <property type="match status" value="1"/>
</dbReference>
<dbReference type="GO" id="GO:0043565">
    <property type="term" value="F:sequence-specific DNA binding"/>
    <property type="evidence" value="ECO:0007669"/>
    <property type="project" value="InterPro"/>
</dbReference>
<evidence type="ECO:0000313" key="9">
    <source>
        <dbReference type="Proteomes" id="UP000492821"/>
    </source>
</evidence>
<feature type="compositionally biased region" description="Polar residues" evidence="7">
    <location>
        <begin position="378"/>
        <end position="399"/>
    </location>
</feature>
<dbReference type="PROSITE" id="PS00346">
    <property type="entry name" value="ETS_DOMAIN_2"/>
    <property type="match status" value="1"/>
</dbReference>
<feature type="compositionally biased region" description="Low complexity" evidence="7">
    <location>
        <begin position="743"/>
        <end position="757"/>
    </location>
</feature>
<sequence>MGPCGRRIARSQTHQRVTILLVDVHLEKNTKAEASKKHGWEQPGRQSASRATARINRRRAVHTPVSRLPGFACALLVTSAIDADGPDRFHFFQVTMDLDRDESLLLLKRYNECLGLDDKPTCRDFIDPNNNQDKGNELKKNNNLDTPTSGGTHSQTDDESMDEADLANVEVHVDDDEPCKQSSRPTARLLSPQQSISPQMHEPPTLNFNRSMPNNSFTTNNPQTCSSFVPSLPTDHNGLLTFLDESKRRAAMQAVHNQLLPPKPLVPEPLLTTATMRPIYPNAEFRRTSAPACLWSAVSMLNNPNNILNTSSGIADSFTNPAASGVPGLTASQLVLFQKLFSRTPEMPPHFGCVTKSPSTSSSPDSGLGHEGHESHPEGTSTLGPNISTLSNGPSSSAVSNLNSEATVAALAAAASATRPAAPINTPKVSLPQIPMPPPSFAASGWPWLNTSTASVAPVPPAVSPQLPQDAANNNLINPWLSAAALLYPHWAMTQASTGNSLLNLMASNAAAAVASLPKVSQQNGIPFPPNGSVAPVPPTSQTFSTSLGESLTANALLTHSMSQQQQSQTGSTAFQTQMNGSSGSLFLESLFPNMNRHHPYFPNPTVTFDGARRFSEPAPTSAANNFNYAARRRSRDGGQVTYLWEFLLRLLQDKEFSPKYIKWLDHSKGIFKLVDSKAVSRLWGLHKNKPGMNYETMGRALRYYYQRGILQKVEGQRLVYQFVDVPREAFDPNDTSFSDHCSSGQSDDGFDSSGDSPTRPSASFTPRKVEI</sequence>
<dbReference type="Gene3D" id="1.10.10.10">
    <property type="entry name" value="Winged helix-like DNA-binding domain superfamily/Winged helix DNA-binding domain"/>
    <property type="match status" value="1"/>
</dbReference>
<accession>A0A7E4W0Z8</accession>
<feature type="region of interest" description="Disordered" evidence="7">
    <location>
        <begin position="32"/>
        <end position="52"/>
    </location>
</feature>
<dbReference type="GO" id="GO:0030154">
    <property type="term" value="P:cell differentiation"/>
    <property type="evidence" value="ECO:0007669"/>
    <property type="project" value="TreeGrafter"/>
</dbReference>
<feature type="region of interest" description="Disordered" evidence="7">
    <location>
        <begin position="734"/>
        <end position="772"/>
    </location>
</feature>
<dbReference type="SMART" id="SM00413">
    <property type="entry name" value="ETS"/>
    <property type="match status" value="1"/>
</dbReference>
<evidence type="ECO:0000256" key="3">
    <source>
        <dbReference type="ARBA" id="ARBA00022473"/>
    </source>
</evidence>
<dbReference type="Proteomes" id="UP000492821">
    <property type="component" value="Unassembled WGS sequence"/>
</dbReference>
<comment type="subcellular location">
    <subcellularLocation>
        <location evidence="1 6">Nucleus</location>
    </subcellularLocation>
</comment>
<keyword evidence="4 6" id="KW-0238">DNA-binding</keyword>
<evidence type="ECO:0000259" key="8">
    <source>
        <dbReference type="PROSITE" id="PS50061"/>
    </source>
</evidence>